<dbReference type="EMBL" id="CP158375">
    <property type="protein sequence ID" value="XDO96194.1"/>
    <property type="molecule type" value="Genomic_DNA"/>
</dbReference>
<dbReference type="AlphaFoldDB" id="A0AB39KR59"/>
<dbReference type="SUPFAM" id="SSF52402">
    <property type="entry name" value="Adenine nucleotide alpha hydrolases-like"/>
    <property type="match status" value="1"/>
</dbReference>
<dbReference type="GO" id="GO:0004066">
    <property type="term" value="F:asparagine synthase (glutamine-hydrolyzing) activity"/>
    <property type="evidence" value="ECO:0007669"/>
    <property type="project" value="InterPro"/>
</dbReference>
<proteinExistence type="predicted"/>
<gene>
    <name evidence="2" type="ORF">ABOZ73_15645</name>
</gene>
<protein>
    <submittedName>
        <fullName evidence="2">Asparagine synthase-related protein</fullName>
    </submittedName>
</protein>
<dbReference type="Gene3D" id="3.40.50.620">
    <property type="entry name" value="HUPs"/>
    <property type="match status" value="1"/>
</dbReference>
<feature type="domain" description="Asparagine synthetase" evidence="1">
    <location>
        <begin position="109"/>
        <end position="448"/>
    </location>
</feature>
<evidence type="ECO:0000259" key="1">
    <source>
        <dbReference type="Pfam" id="PF00733"/>
    </source>
</evidence>
<dbReference type="InterPro" id="IPR014729">
    <property type="entry name" value="Rossmann-like_a/b/a_fold"/>
</dbReference>
<evidence type="ECO:0000313" key="2">
    <source>
        <dbReference type="EMBL" id="XDO96194.1"/>
    </source>
</evidence>
<organism evidence="2">
    <name type="scientific">Caulobacter sp. 73W</name>
    <dbReference type="NCBI Taxonomy" id="3161137"/>
    <lineage>
        <taxon>Bacteria</taxon>
        <taxon>Pseudomonadati</taxon>
        <taxon>Pseudomonadota</taxon>
        <taxon>Alphaproteobacteria</taxon>
        <taxon>Caulobacterales</taxon>
        <taxon>Caulobacteraceae</taxon>
        <taxon>Caulobacter</taxon>
    </lineage>
</organism>
<sequence>MNGKPLVFNDPLGGQECLVWRLGTAVLVSSEIPTQAIVRPTNLGIDWIGLANHLPNLSLAPEAAPLTGVTTVGPGCLYDPDSGQQTRVWSPATVISSAPSRAAVDPVALRDIVDDTVATLAQGRERIISDISGGLDSAIVTAALARGRRVGGVHQRFPEPEGDEFIHARSIADRLGVPLTILDRGPIAWTASLIEATADGARPSTNAIDCLFDQLLADHLERENADALFTGHGGDAVFYQSPNVNLFAEALLSSSGGRGRLTAAANVAYRRRSSYFGLIRDAWRSHRAPPEGQVPGWLADAHRVSPARRMQIVGLNYARHRFGRSLRERVCDLIDPLFSQPVVEWCLRTPIMGLTGGDIDRTLAREAFSERLPQRVVWRARKGDVSVFFSKSILNSRAFLRDYLLGGRLREKGLLDPKKVEAALDPQAILWRHVIDQVLPPLAAEAWVRVTEARLSGAEPRR</sequence>
<dbReference type="InterPro" id="IPR001962">
    <property type="entry name" value="Asn_synthase"/>
</dbReference>
<reference evidence="2" key="1">
    <citation type="submission" date="2024-06" db="EMBL/GenBank/DDBJ databases">
        <title>Caulobacter inopinatus, sp. nov.</title>
        <authorList>
            <person name="Donachie S.P."/>
        </authorList>
    </citation>
    <scope>NUCLEOTIDE SEQUENCE</scope>
    <source>
        <strain evidence="2">73W</strain>
    </source>
</reference>
<accession>A0AB39KR59</accession>
<dbReference type="RefSeq" id="WP_369059048.1">
    <property type="nucleotide sequence ID" value="NZ_CP158375.1"/>
</dbReference>
<dbReference type="GO" id="GO:0006529">
    <property type="term" value="P:asparagine biosynthetic process"/>
    <property type="evidence" value="ECO:0007669"/>
    <property type="project" value="InterPro"/>
</dbReference>
<name>A0AB39KR59_9CAUL</name>
<dbReference type="Pfam" id="PF00733">
    <property type="entry name" value="Asn_synthase"/>
    <property type="match status" value="1"/>
</dbReference>